<evidence type="ECO:0000313" key="1">
    <source>
        <dbReference type="EMBL" id="MFB9677888.1"/>
    </source>
</evidence>
<evidence type="ECO:0000313" key="2">
    <source>
        <dbReference type="Proteomes" id="UP001589610"/>
    </source>
</evidence>
<reference evidence="1 2" key="1">
    <citation type="submission" date="2024-09" db="EMBL/GenBank/DDBJ databases">
        <authorList>
            <person name="Sun Q."/>
            <person name="Mori K."/>
        </authorList>
    </citation>
    <scope>NUCLEOTIDE SEQUENCE [LARGE SCALE GENOMIC DNA]</scope>
    <source>
        <strain evidence="1 2">JCM 3028</strain>
    </source>
</reference>
<organism evidence="1 2">
    <name type="scientific">Streptosporangium vulgare</name>
    <dbReference type="NCBI Taxonomy" id="46190"/>
    <lineage>
        <taxon>Bacteria</taxon>
        <taxon>Bacillati</taxon>
        <taxon>Actinomycetota</taxon>
        <taxon>Actinomycetes</taxon>
        <taxon>Streptosporangiales</taxon>
        <taxon>Streptosporangiaceae</taxon>
        <taxon>Streptosporangium</taxon>
    </lineage>
</organism>
<dbReference type="EMBL" id="JBHMBS010000009">
    <property type="protein sequence ID" value="MFB9677888.1"/>
    <property type="molecule type" value="Genomic_DNA"/>
</dbReference>
<gene>
    <name evidence="1" type="ORF">ACFFRH_20600</name>
</gene>
<dbReference type="SUPFAM" id="SSF88946">
    <property type="entry name" value="Sigma2 domain of RNA polymerase sigma factors"/>
    <property type="match status" value="1"/>
</dbReference>
<dbReference type="RefSeq" id="WP_386158705.1">
    <property type="nucleotide sequence ID" value="NZ_JBHMBS010000009.1"/>
</dbReference>
<dbReference type="Proteomes" id="UP001589610">
    <property type="component" value="Unassembled WGS sequence"/>
</dbReference>
<dbReference type="Gene3D" id="1.10.1740.10">
    <property type="match status" value="1"/>
</dbReference>
<keyword evidence="2" id="KW-1185">Reference proteome</keyword>
<comment type="caution">
    <text evidence="1">The sequence shown here is derived from an EMBL/GenBank/DDBJ whole genome shotgun (WGS) entry which is preliminary data.</text>
</comment>
<dbReference type="InterPro" id="IPR013325">
    <property type="entry name" value="RNA_pol_sigma_r2"/>
</dbReference>
<name>A0ABV5TFJ9_9ACTN</name>
<sequence>MSEQDDRSRSEAVYRRTHERILGYAVRRCPSPEDAADVVAGAYVIAWRRTTELPGGEAGPDP</sequence>
<accession>A0ABV5TFJ9</accession>
<proteinExistence type="predicted"/>
<protein>
    <submittedName>
        <fullName evidence="1">RNA polymerase sigma factor</fullName>
    </submittedName>
</protein>